<organism evidence="1 2">
    <name type="scientific">Lysobacter arenosi</name>
    <dbReference type="NCBI Taxonomy" id="2795387"/>
    <lineage>
        <taxon>Bacteria</taxon>
        <taxon>Pseudomonadati</taxon>
        <taxon>Pseudomonadota</taxon>
        <taxon>Gammaproteobacteria</taxon>
        <taxon>Lysobacterales</taxon>
        <taxon>Lysobacteraceae</taxon>
        <taxon>Lysobacter</taxon>
    </lineage>
</organism>
<protein>
    <submittedName>
        <fullName evidence="1">Phenylacetate--CoA ligase family protein</fullName>
    </submittedName>
</protein>
<sequence>MRVVVGEIGRYMFTSSLYRSAPVLIQEALISGRAWVRKTLREGASFRRVLADVRDTQWLDAMALGDYQSKQLHALLEHAASSVPFYRDHVDPSKLRGMPPREALSLFPVIDKEIVRGAGDSMLSARASRPLIEGTTSGTTGSPLRLKQDLTAINREHAFIHRQLEWAGFRPGDRRAWIRGDLVVDGRTRNAPYWRRNPVEAMLMMSSFHLSAGSAPQYLSALALHDPHLIQAYPSSIGFLAGYLRTVGASYEGKSLRGIVTSSESLDPETRVTIEHTFGCQVFDWYGLSERVAAVGTCEHHGQHLVMDYSFVELESRDQGLHELVGTGFNNYAMPLIRYRTGDSVKLSRGSQCKCGRSFPLVERVQGRADDCIKLPDGRIAGRLDRVFNGATGIVEGQIIQDKPGQVDVCVVPGPGFSRVDEEALVQALRDRVGSDLEIHVRQVASLTRTRSGKLRNVICTI</sequence>
<evidence type="ECO:0000313" key="1">
    <source>
        <dbReference type="EMBL" id="QSX76045.1"/>
    </source>
</evidence>
<accession>A0ABX7REC7</accession>
<dbReference type="GO" id="GO:0016874">
    <property type="term" value="F:ligase activity"/>
    <property type="evidence" value="ECO:0007669"/>
    <property type="project" value="UniProtKB-KW"/>
</dbReference>
<dbReference type="InterPro" id="IPR053158">
    <property type="entry name" value="CapK_Type1_Caps_Biosynth"/>
</dbReference>
<dbReference type="PANTHER" id="PTHR36932:SF1">
    <property type="entry name" value="CAPSULAR POLYSACCHARIDE BIOSYNTHESIS PROTEIN"/>
    <property type="match status" value="1"/>
</dbReference>
<dbReference type="Proteomes" id="UP000663400">
    <property type="component" value="Chromosome"/>
</dbReference>
<name>A0ABX7REC7_9GAMM</name>
<proteinExistence type="predicted"/>
<dbReference type="PANTHER" id="PTHR36932">
    <property type="entry name" value="CAPSULAR POLYSACCHARIDE BIOSYNTHESIS PROTEIN"/>
    <property type="match status" value="1"/>
</dbReference>
<dbReference type="EMBL" id="CP071517">
    <property type="protein sequence ID" value="QSX76045.1"/>
    <property type="molecule type" value="Genomic_DNA"/>
</dbReference>
<reference evidence="1 2" key="1">
    <citation type="submission" date="2021-02" db="EMBL/GenBank/DDBJ databases">
        <title>Lysobacter arenosi sp. nov., isolated from soil of gangwondo yeongwol, south Korea.</title>
        <authorList>
            <person name="Kim K.R."/>
            <person name="Kim K.H."/>
            <person name="Jeon C.O."/>
        </authorList>
    </citation>
    <scope>NUCLEOTIDE SEQUENCE [LARGE SCALE GENOMIC DNA]</scope>
    <source>
        <strain evidence="1 2">R7</strain>
    </source>
</reference>
<keyword evidence="2" id="KW-1185">Reference proteome</keyword>
<dbReference type="RefSeq" id="WP_200605410.1">
    <property type="nucleotide sequence ID" value="NZ_CP071517.1"/>
</dbReference>
<dbReference type="InterPro" id="IPR042099">
    <property type="entry name" value="ANL_N_sf"/>
</dbReference>
<gene>
    <name evidence="1" type="ORF">HIV01_005975</name>
</gene>
<dbReference type="SUPFAM" id="SSF56801">
    <property type="entry name" value="Acetyl-CoA synthetase-like"/>
    <property type="match status" value="1"/>
</dbReference>
<keyword evidence="1" id="KW-0436">Ligase</keyword>
<evidence type="ECO:0000313" key="2">
    <source>
        <dbReference type="Proteomes" id="UP000663400"/>
    </source>
</evidence>
<dbReference type="Gene3D" id="3.40.50.12780">
    <property type="entry name" value="N-terminal domain of ligase-like"/>
    <property type="match status" value="1"/>
</dbReference>